<sequence>MKTFIRTETELINPEADYYSLSEIRKLFNPPISYVTLWRWQKNGILKLTPYVYGNKKFYHIDEVNQELKRHKKSGKQ</sequence>
<name>A0A554VBU5_9FLAO</name>
<dbReference type="Proteomes" id="UP000318833">
    <property type="component" value="Unassembled WGS sequence"/>
</dbReference>
<gene>
    <name evidence="1" type="ORF">FOF46_27740</name>
</gene>
<organism evidence="1 2">
    <name type="scientific">Aquimarina algiphila</name>
    <dbReference type="NCBI Taxonomy" id="2047982"/>
    <lineage>
        <taxon>Bacteria</taxon>
        <taxon>Pseudomonadati</taxon>
        <taxon>Bacteroidota</taxon>
        <taxon>Flavobacteriia</taxon>
        <taxon>Flavobacteriales</taxon>
        <taxon>Flavobacteriaceae</taxon>
        <taxon>Aquimarina</taxon>
    </lineage>
</organism>
<proteinExistence type="predicted"/>
<dbReference type="AlphaFoldDB" id="A0A554VBU5"/>
<evidence type="ECO:0008006" key="3">
    <source>
        <dbReference type="Google" id="ProtNLM"/>
    </source>
</evidence>
<accession>A0A554VBU5</accession>
<comment type="caution">
    <text evidence="1">The sequence shown here is derived from an EMBL/GenBank/DDBJ whole genome shotgun (WGS) entry which is preliminary data.</text>
</comment>
<reference evidence="1 2" key="1">
    <citation type="submission" date="2019-07" db="EMBL/GenBank/DDBJ databases">
        <title>The draft genome sequence of Aquimarina algiphila M91.</title>
        <authorList>
            <person name="Meng X."/>
        </authorList>
    </citation>
    <scope>NUCLEOTIDE SEQUENCE [LARGE SCALE GENOMIC DNA]</scope>
    <source>
        <strain evidence="1 2">M91</strain>
    </source>
</reference>
<dbReference type="RefSeq" id="WP_143918740.1">
    <property type="nucleotide sequence ID" value="NZ_CANMIK010000015.1"/>
</dbReference>
<evidence type="ECO:0000313" key="1">
    <source>
        <dbReference type="EMBL" id="TSE04052.1"/>
    </source>
</evidence>
<dbReference type="EMBL" id="VLNR01000091">
    <property type="protein sequence ID" value="TSE04052.1"/>
    <property type="molecule type" value="Genomic_DNA"/>
</dbReference>
<evidence type="ECO:0000313" key="2">
    <source>
        <dbReference type="Proteomes" id="UP000318833"/>
    </source>
</evidence>
<dbReference type="OrthoDB" id="1097811at2"/>
<keyword evidence="2" id="KW-1185">Reference proteome</keyword>
<protein>
    <recommendedName>
        <fullName evidence="3">Helix-turn-helix domain-containing protein</fullName>
    </recommendedName>
</protein>